<dbReference type="NCBIfam" id="NF004675">
    <property type="entry name" value="PRK06019.1-1"/>
    <property type="match status" value="1"/>
</dbReference>
<name>A0A3Q8SRU7_LACHE</name>
<feature type="binding site" evidence="8">
    <location>
        <position position="205"/>
    </location>
    <ligand>
        <name>ATP</name>
        <dbReference type="ChEBI" id="CHEBI:30616"/>
    </ligand>
</feature>
<dbReference type="FunFam" id="3.40.50.20:FF:000016">
    <property type="entry name" value="N5-carboxyaminoimidazole ribonucleotide synthase"/>
    <property type="match status" value="1"/>
</dbReference>
<dbReference type="Pfam" id="PF02222">
    <property type="entry name" value="ATP-grasp"/>
    <property type="match status" value="1"/>
</dbReference>
<comment type="cofactor">
    <cofactor evidence="1">
        <name>Mn(2+)</name>
        <dbReference type="ChEBI" id="CHEBI:29035"/>
    </cofactor>
</comment>
<keyword evidence="4 8" id="KW-0547">Nucleotide-binding</keyword>
<dbReference type="SUPFAM" id="SSF56059">
    <property type="entry name" value="Glutathione synthetase ATP-binding domain-like"/>
    <property type="match status" value="1"/>
</dbReference>
<comment type="cofactor">
    <cofactor evidence="2">
        <name>Mg(2+)</name>
        <dbReference type="ChEBI" id="CHEBI:18420"/>
    </cofactor>
</comment>
<dbReference type="InterPro" id="IPR003135">
    <property type="entry name" value="ATP-grasp_carboxylate-amine"/>
</dbReference>
<reference evidence="11 12" key="1">
    <citation type="submission" date="2017-02" db="EMBL/GenBank/DDBJ databases">
        <title>Complete genome sequence of Lactobacillus helveticus.</title>
        <authorList>
            <person name="Kim J.F."/>
            <person name="Chung Y."/>
            <person name="Kwak M."/>
        </authorList>
    </citation>
    <scope>NUCLEOTIDE SEQUENCE [LARGE SCALE GENOMIC DNA]</scope>
    <source>
        <strain evidence="11 12">LH5</strain>
    </source>
</reference>
<dbReference type="InterPro" id="IPR054350">
    <property type="entry name" value="PurT/PurK_preATP-grasp"/>
</dbReference>
<gene>
    <name evidence="8 9 11" type="primary">purK</name>
    <name evidence="11" type="ORF">LH5_02141</name>
</gene>
<dbReference type="Gene3D" id="3.30.470.20">
    <property type="entry name" value="ATP-grasp fold, B domain"/>
    <property type="match status" value="1"/>
</dbReference>
<comment type="subunit">
    <text evidence="8 9">Homodimer.</text>
</comment>
<organism evidence="11 12">
    <name type="scientific">Lactobacillus helveticus</name>
    <name type="common">Lactobacillus suntoryeus</name>
    <dbReference type="NCBI Taxonomy" id="1587"/>
    <lineage>
        <taxon>Bacteria</taxon>
        <taxon>Bacillati</taxon>
        <taxon>Bacillota</taxon>
        <taxon>Bacilli</taxon>
        <taxon>Lactobacillales</taxon>
        <taxon>Lactobacillaceae</taxon>
        <taxon>Lactobacillus</taxon>
    </lineage>
</organism>
<feature type="binding site" evidence="8">
    <location>
        <begin position="282"/>
        <end position="283"/>
    </location>
    <ligand>
        <name>ATP</name>
        <dbReference type="ChEBI" id="CHEBI:30616"/>
    </ligand>
</feature>
<evidence type="ECO:0000256" key="3">
    <source>
        <dbReference type="ARBA" id="ARBA00022598"/>
    </source>
</evidence>
<evidence type="ECO:0000256" key="5">
    <source>
        <dbReference type="ARBA" id="ARBA00022755"/>
    </source>
</evidence>
<dbReference type="UniPathway" id="UPA00074">
    <property type="reaction ID" value="UER00942"/>
</dbReference>
<dbReference type="Pfam" id="PF22660">
    <property type="entry name" value="RS_preATP-grasp-like"/>
    <property type="match status" value="1"/>
</dbReference>
<evidence type="ECO:0000259" key="10">
    <source>
        <dbReference type="PROSITE" id="PS50975"/>
    </source>
</evidence>
<dbReference type="Proteomes" id="UP000267945">
    <property type="component" value="Chromosome"/>
</dbReference>
<dbReference type="PROSITE" id="PS50975">
    <property type="entry name" value="ATP_GRASP"/>
    <property type="match status" value="1"/>
</dbReference>
<comment type="pathway">
    <text evidence="8 9">Purine metabolism; IMP biosynthesis via de novo pathway; 5-amino-1-(5-phospho-D-ribosyl)imidazole-4-carboxylate from 5-amino-1-(5-phospho-D-ribosyl)imidazole (N5-CAIR route): step 1/2.</text>
</comment>
<dbReference type="NCBIfam" id="TIGR01161">
    <property type="entry name" value="purK"/>
    <property type="match status" value="1"/>
</dbReference>
<feature type="binding site" evidence="8">
    <location>
        <begin position="197"/>
        <end position="200"/>
    </location>
    <ligand>
        <name>ATP</name>
        <dbReference type="ChEBI" id="CHEBI:30616"/>
    </ligand>
</feature>
<dbReference type="EC" id="6.3.4.18" evidence="8 9"/>
<dbReference type="InterPro" id="IPR040686">
    <property type="entry name" value="PurK_C"/>
</dbReference>
<dbReference type="HAMAP" id="MF_01928">
    <property type="entry name" value="PurK"/>
    <property type="match status" value="1"/>
</dbReference>
<dbReference type="InterPro" id="IPR016185">
    <property type="entry name" value="PreATP-grasp_dom_sf"/>
</dbReference>
<dbReference type="SUPFAM" id="SSF51246">
    <property type="entry name" value="Rudiment single hybrid motif"/>
    <property type="match status" value="1"/>
</dbReference>
<protein>
    <recommendedName>
        <fullName evidence="8 9">N5-carboxyaminoimidazole ribonucleotide synthase</fullName>
        <shortName evidence="8 9">N5-CAIR synthase</shortName>
        <ecNumber evidence="8 9">6.3.4.18</ecNumber>
    </recommendedName>
    <alternativeName>
        <fullName evidence="8 9">5-(carboxyamino)imidazole ribonucleotide synthetase</fullName>
    </alternativeName>
</protein>
<sequence>MMKQKKAVRNLIDPDFIEQGKTIGIIGGGQLGQMMALSAKYGGMKVITLDPTPDCPCGQVADKQIVAEYSDINAIEELAKESDVLTYEFENVDLQALKDVADKVKIPQGTNLLYITKHRLREKNFLRSAGCMTAPYLPVKNMADLKEAIKKIGYNCVLKTCEGGYDGHGQEVLKSDADLKNNAHIKEILATGDCILEGWVPFKVEASVMVARNAKGEVTVFPVSENYNADEILHISIVPARVSKEIYAKAQAIAKQIAEAIHLCGILGVELFILDNGDIYVNELAPRPHNSGHYSIEACNFDQFDIHDRAICNWPLPKIKLLSKVVMVNVLGQHVAGVRKVIPEKSNWHFHYYGKAEIRHNRKMGHVTILTDDIEKTLQEINDTHIWKTKVN</sequence>
<dbReference type="GO" id="GO:0046872">
    <property type="term" value="F:metal ion binding"/>
    <property type="evidence" value="ECO:0007669"/>
    <property type="project" value="InterPro"/>
</dbReference>
<evidence type="ECO:0000256" key="9">
    <source>
        <dbReference type="RuleBase" id="RU361200"/>
    </source>
</evidence>
<dbReference type="EMBL" id="CP019581">
    <property type="protein sequence ID" value="AZK92327.1"/>
    <property type="molecule type" value="Genomic_DNA"/>
</dbReference>
<evidence type="ECO:0000256" key="2">
    <source>
        <dbReference type="ARBA" id="ARBA00001946"/>
    </source>
</evidence>
<dbReference type="NCBIfam" id="NF004679">
    <property type="entry name" value="PRK06019.1-5"/>
    <property type="match status" value="1"/>
</dbReference>
<dbReference type="PANTHER" id="PTHR11609">
    <property type="entry name" value="PURINE BIOSYNTHESIS PROTEIN 6/7, PUR6/7"/>
    <property type="match status" value="1"/>
</dbReference>
<dbReference type="GO" id="GO:0004638">
    <property type="term" value="F:phosphoribosylaminoimidazole carboxylase activity"/>
    <property type="evidence" value="ECO:0007669"/>
    <property type="project" value="InterPro"/>
</dbReference>
<dbReference type="GO" id="GO:0006189">
    <property type="term" value="P:'de novo' IMP biosynthetic process"/>
    <property type="evidence" value="ECO:0007669"/>
    <property type="project" value="UniProtKB-UniRule"/>
</dbReference>
<proteinExistence type="inferred from homology"/>
<dbReference type="InterPro" id="IPR013815">
    <property type="entry name" value="ATP_grasp_subdomain_1"/>
</dbReference>
<dbReference type="InterPro" id="IPR005875">
    <property type="entry name" value="PurK"/>
</dbReference>
<evidence type="ECO:0000256" key="6">
    <source>
        <dbReference type="ARBA" id="ARBA00022840"/>
    </source>
</evidence>
<comment type="function">
    <text evidence="8">Catalyzes the ATP-dependent conversion of 5-aminoimidazole ribonucleotide (AIR) and HCO(3)(-) to N5-carboxyaminoimidazole ribonucleotide (N5-CAIR).</text>
</comment>
<feature type="domain" description="ATP-grasp" evidence="10">
    <location>
        <begin position="123"/>
        <end position="312"/>
    </location>
</feature>
<dbReference type="Pfam" id="PF17769">
    <property type="entry name" value="PurK_C"/>
    <property type="match status" value="1"/>
</dbReference>
<dbReference type="SUPFAM" id="SSF52440">
    <property type="entry name" value="PreATP-grasp domain"/>
    <property type="match status" value="1"/>
</dbReference>
<evidence type="ECO:0000256" key="1">
    <source>
        <dbReference type="ARBA" id="ARBA00001936"/>
    </source>
</evidence>
<dbReference type="GO" id="GO:0005829">
    <property type="term" value="C:cytosol"/>
    <property type="evidence" value="ECO:0007669"/>
    <property type="project" value="TreeGrafter"/>
</dbReference>
<dbReference type="GO" id="GO:0034028">
    <property type="term" value="F:5-(carboxyamino)imidazole ribonucleotide synthase activity"/>
    <property type="evidence" value="ECO:0007669"/>
    <property type="project" value="UniProtKB-UniRule"/>
</dbReference>
<evidence type="ECO:0000256" key="8">
    <source>
        <dbReference type="HAMAP-Rule" id="MF_01928"/>
    </source>
</evidence>
<keyword evidence="6 8" id="KW-0067">ATP-binding</keyword>
<evidence type="ECO:0000256" key="7">
    <source>
        <dbReference type="ARBA" id="ARBA00023211"/>
    </source>
</evidence>
<feature type="binding site" evidence="8">
    <location>
        <position position="119"/>
    </location>
    <ligand>
        <name>ATP</name>
        <dbReference type="ChEBI" id="CHEBI:30616"/>
    </ligand>
</feature>
<accession>A0A3Q8SRU7</accession>
<dbReference type="InterPro" id="IPR011761">
    <property type="entry name" value="ATP-grasp"/>
</dbReference>
<dbReference type="GO" id="GO:0005524">
    <property type="term" value="F:ATP binding"/>
    <property type="evidence" value="ECO:0007669"/>
    <property type="project" value="UniProtKB-UniRule"/>
</dbReference>
<comment type="function">
    <text evidence="9">Catalyzes the ATP-dependent conversion of 5-aminoimidazole ribonucleotide (AIR) and HCO(3)- to N5-carboxyaminoimidazole ribonucleotide (N5-CAIR).</text>
</comment>
<comment type="catalytic activity">
    <reaction evidence="8 9">
        <text>5-amino-1-(5-phospho-beta-D-ribosyl)imidazole + hydrogencarbonate + ATP = 5-carboxyamino-1-(5-phospho-D-ribosyl)imidazole + ADP + phosphate + 2 H(+)</text>
        <dbReference type="Rhea" id="RHEA:19317"/>
        <dbReference type="ChEBI" id="CHEBI:15378"/>
        <dbReference type="ChEBI" id="CHEBI:17544"/>
        <dbReference type="ChEBI" id="CHEBI:30616"/>
        <dbReference type="ChEBI" id="CHEBI:43474"/>
        <dbReference type="ChEBI" id="CHEBI:58730"/>
        <dbReference type="ChEBI" id="CHEBI:137981"/>
        <dbReference type="ChEBI" id="CHEBI:456216"/>
        <dbReference type="EC" id="6.3.4.18"/>
    </reaction>
</comment>
<dbReference type="Gene3D" id="3.40.50.20">
    <property type="match status" value="1"/>
</dbReference>
<evidence type="ECO:0000256" key="4">
    <source>
        <dbReference type="ARBA" id="ARBA00022741"/>
    </source>
</evidence>
<dbReference type="FunFam" id="3.30.470.20:FF:000029">
    <property type="entry name" value="N5-carboxyaminoimidazole ribonucleotide synthase"/>
    <property type="match status" value="1"/>
</dbReference>
<dbReference type="NCBIfam" id="NF004676">
    <property type="entry name" value="PRK06019.1-2"/>
    <property type="match status" value="1"/>
</dbReference>
<dbReference type="InterPro" id="IPR011054">
    <property type="entry name" value="Rudment_hybrid_motif"/>
</dbReference>
<evidence type="ECO:0000313" key="12">
    <source>
        <dbReference type="Proteomes" id="UP000267945"/>
    </source>
</evidence>
<comment type="similarity">
    <text evidence="8 9">Belongs to the PurK/PurT family.</text>
</comment>
<dbReference type="AlphaFoldDB" id="A0A3Q8SRU7"/>
<comment type="caution">
    <text evidence="8">Lacks conserved residue(s) required for the propagation of feature annotation.</text>
</comment>
<keyword evidence="5 8" id="KW-0658">Purine biosynthesis</keyword>
<keyword evidence="7" id="KW-0464">Manganese</keyword>
<dbReference type="PANTHER" id="PTHR11609:SF5">
    <property type="entry name" value="PHOSPHORIBOSYLAMINOIMIDAZOLE CARBOXYLASE"/>
    <property type="match status" value="1"/>
</dbReference>
<evidence type="ECO:0000313" key="11">
    <source>
        <dbReference type="EMBL" id="AZK92327.1"/>
    </source>
</evidence>
<feature type="binding site" evidence="8">
    <location>
        <begin position="164"/>
        <end position="170"/>
    </location>
    <ligand>
        <name>ATP</name>
        <dbReference type="ChEBI" id="CHEBI:30616"/>
    </ligand>
</feature>
<dbReference type="Gene3D" id="3.30.1490.20">
    <property type="entry name" value="ATP-grasp fold, A domain"/>
    <property type="match status" value="1"/>
</dbReference>
<keyword evidence="3 8" id="KW-0436">Ligase</keyword>
<feature type="binding site" evidence="8">
    <location>
        <position position="159"/>
    </location>
    <ligand>
        <name>ATP</name>
        <dbReference type="ChEBI" id="CHEBI:30616"/>
    </ligand>
</feature>